<dbReference type="InterPro" id="IPR004942">
    <property type="entry name" value="Roadblock/LAMTOR2_dom"/>
</dbReference>
<dbReference type="Gene3D" id="3.30.450.30">
    <property type="entry name" value="Dynein light chain 2a, cytoplasmic"/>
    <property type="match status" value="1"/>
</dbReference>
<protein>
    <recommendedName>
        <fullName evidence="1">Roadblock/LAMTOR2 domain-containing protein</fullName>
    </recommendedName>
</protein>
<dbReference type="Proteomes" id="UP000243205">
    <property type="component" value="Unassembled WGS sequence"/>
</dbReference>
<dbReference type="OrthoDB" id="5513490at2"/>
<dbReference type="RefSeq" id="WP_092077332.1">
    <property type="nucleotide sequence ID" value="NZ_CALFZY010000012.1"/>
</dbReference>
<gene>
    <name evidence="2" type="ORF">SAMN05661003_104184</name>
</gene>
<dbReference type="SUPFAM" id="SSF103196">
    <property type="entry name" value="Roadblock/LC7 domain"/>
    <property type="match status" value="1"/>
</dbReference>
<reference evidence="3" key="1">
    <citation type="submission" date="2016-10" db="EMBL/GenBank/DDBJ databases">
        <authorList>
            <person name="Varghese N."/>
            <person name="Submissions S."/>
        </authorList>
    </citation>
    <scope>NUCLEOTIDE SEQUENCE [LARGE SCALE GENOMIC DNA]</scope>
    <source>
        <strain evidence="3">DSM 8987</strain>
    </source>
</reference>
<dbReference type="STRING" id="57664.SAMN05661003_104184"/>
<proteinExistence type="predicted"/>
<evidence type="ECO:0000259" key="1">
    <source>
        <dbReference type="SMART" id="SM00960"/>
    </source>
</evidence>
<evidence type="ECO:0000313" key="3">
    <source>
        <dbReference type="Proteomes" id="UP000243205"/>
    </source>
</evidence>
<dbReference type="EMBL" id="FNAQ01000004">
    <property type="protein sequence ID" value="SDE17799.1"/>
    <property type="molecule type" value="Genomic_DNA"/>
</dbReference>
<name>A0A1G7ASI1_9BACT</name>
<keyword evidence="3" id="KW-1185">Reference proteome</keyword>
<evidence type="ECO:0000313" key="2">
    <source>
        <dbReference type="EMBL" id="SDE17799.1"/>
    </source>
</evidence>
<organism evidence="2 3">
    <name type="scientific">Desulfuromonas thiophila</name>
    <dbReference type="NCBI Taxonomy" id="57664"/>
    <lineage>
        <taxon>Bacteria</taxon>
        <taxon>Pseudomonadati</taxon>
        <taxon>Thermodesulfobacteriota</taxon>
        <taxon>Desulfuromonadia</taxon>
        <taxon>Desulfuromonadales</taxon>
        <taxon>Desulfuromonadaceae</taxon>
        <taxon>Desulfuromonas</taxon>
    </lineage>
</organism>
<feature type="domain" description="Roadblock/LAMTOR2" evidence="1">
    <location>
        <begin position="2"/>
        <end position="93"/>
    </location>
</feature>
<accession>A0A1G7ASI1</accession>
<dbReference type="SMART" id="SM00960">
    <property type="entry name" value="Robl_LC7"/>
    <property type="match status" value="1"/>
</dbReference>
<dbReference type="AlphaFoldDB" id="A0A1G7ASI1"/>
<sequence length="119" mass="13161">MFRQILARVQEEAEGVDAAVVLGYDGIAVEQVGTLASDEQTQLLFVELARLLREMRQTAELLEVGAVQEVSLTCTERQFLFLPLSGEYFALLLLSSAACSGKARYLLKREALALRQALQ</sequence>